<comment type="caution">
    <text evidence="2">The sequence shown here is derived from an EMBL/GenBank/DDBJ whole genome shotgun (WGS) entry which is preliminary data.</text>
</comment>
<dbReference type="AlphaFoldDB" id="A0A822YXA6"/>
<organism evidence="2 3">
    <name type="scientific">Nelumbo nucifera</name>
    <name type="common">Sacred lotus</name>
    <dbReference type="NCBI Taxonomy" id="4432"/>
    <lineage>
        <taxon>Eukaryota</taxon>
        <taxon>Viridiplantae</taxon>
        <taxon>Streptophyta</taxon>
        <taxon>Embryophyta</taxon>
        <taxon>Tracheophyta</taxon>
        <taxon>Spermatophyta</taxon>
        <taxon>Magnoliopsida</taxon>
        <taxon>Proteales</taxon>
        <taxon>Nelumbonaceae</taxon>
        <taxon>Nelumbo</taxon>
    </lineage>
</organism>
<evidence type="ECO:0000256" key="1">
    <source>
        <dbReference type="SAM" id="Phobius"/>
    </source>
</evidence>
<keyword evidence="1" id="KW-1133">Transmembrane helix</keyword>
<name>A0A822YXA6_NELNU</name>
<keyword evidence="1" id="KW-0812">Transmembrane</keyword>
<dbReference type="Proteomes" id="UP000607653">
    <property type="component" value="Unassembled WGS sequence"/>
</dbReference>
<evidence type="ECO:0000313" key="3">
    <source>
        <dbReference type="Proteomes" id="UP000607653"/>
    </source>
</evidence>
<evidence type="ECO:0000313" key="2">
    <source>
        <dbReference type="EMBL" id="DAD37177.1"/>
    </source>
</evidence>
<proteinExistence type="predicted"/>
<accession>A0A822YXA6</accession>
<dbReference type="EMBL" id="DUZY01000004">
    <property type="protein sequence ID" value="DAD37177.1"/>
    <property type="molecule type" value="Genomic_DNA"/>
</dbReference>
<keyword evidence="3" id="KW-1185">Reference proteome</keyword>
<reference evidence="2 3" key="1">
    <citation type="journal article" date="2020" name="Mol. Biol. Evol.">
        <title>Distinct Expression and Methylation Patterns for Genes with Different Fates following a Single Whole-Genome Duplication in Flowering Plants.</title>
        <authorList>
            <person name="Shi T."/>
            <person name="Rahmani R.S."/>
            <person name="Gugger P.F."/>
            <person name="Wang M."/>
            <person name="Li H."/>
            <person name="Zhang Y."/>
            <person name="Li Z."/>
            <person name="Wang Q."/>
            <person name="Van de Peer Y."/>
            <person name="Marchal K."/>
            <person name="Chen J."/>
        </authorList>
    </citation>
    <scope>NUCLEOTIDE SEQUENCE [LARGE SCALE GENOMIC DNA]</scope>
    <source>
        <tissue evidence="2">Leaf</tissue>
    </source>
</reference>
<feature type="transmembrane region" description="Helical" evidence="1">
    <location>
        <begin position="24"/>
        <end position="41"/>
    </location>
</feature>
<keyword evidence="1" id="KW-0472">Membrane</keyword>
<gene>
    <name evidence="2" type="ORF">HUJ06_007818</name>
</gene>
<protein>
    <submittedName>
        <fullName evidence="2">Uncharacterized protein</fullName>
    </submittedName>
</protein>
<sequence>MFFSPFFRFKIPKIPQKSQLEPPFSFYIFSQIFLLFCFLYSKSRVYGFMQDWRPRENELEEDEWLKKINEI</sequence>